<dbReference type="Proteomes" id="UP000078561">
    <property type="component" value="Unassembled WGS sequence"/>
</dbReference>
<protein>
    <submittedName>
        <fullName evidence="1">Uncharacterized protein</fullName>
    </submittedName>
</protein>
<dbReference type="AlphaFoldDB" id="A0A168KMV4"/>
<dbReference type="PANTHER" id="PTHR46579:SF1">
    <property type="entry name" value="F5_8 TYPE C DOMAIN-CONTAINING PROTEIN"/>
    <property type="match status" value="1"/>
</dbReference>
<gene>
    <name evidence="1" type="primary">ABSGL_00296.1 scaffold 446</name>
</gene>
<organism evidence="1">
    <name type="scientific">Absidia glauca</name>
    <name type="common">Pin mould</name>
    <dbReference type="NCBI Taxonomy" id="4829"/>
    <lineage>
        <taxon>Eukaryota</taxon>
        <taxon>Fungi</taxon>
        <taxon>Fungi incertae sedis</taxon>
        <taxon>Mucoromycota</taxon>
        <taxon>Mucoromycotina</taxon>
        <taxon>Mucoromycetes</taxon>
        <taxon>Mucorales</taxon>
        <taxon>Cunninghamellaceae</taxon>
        <taxon>Absidia</taxon>
    </lineage>
</organism>
<reference evidence="1" key="1">
    <citation type="submission" date="2016-04" db="EMBL/GenBank/DDBJ databases">
        <authorList>
            <person name="Evans L.H."/>
            <person name="Alamgir A."/>
            <person name="Owens N."/>
            <person name="Weber N.D."/>
            <person name="Virtaneva K."/>
            <person name="Barbian K."/>
            <person name="Babar A."/>
            <person name="Rosenke K."/>
        </authorList>
    </citation>
    <scope>NUCLEOTIDE SEQUENCE [LARGE SCALE GENOMIC DNA]</scope>
    <source>
        <strain evidence="1">CBS 101.48</strain>
    </source>
</reference>
<keyword evidence="2" id="KW-1185">Reference proteome</keyword>
<name>A0A168KMV4_ABSGL</name>
<dbReference type="InParanoid" id="A0A168KMV4"/>
<dbReference type="PANTHER" id="PTHR46579">
    <property type="entry name" value="F5/8 TYPE C DOMAIN-CONTAINING PROTEIN-RELATED"/>
    <property type="match status" value="1"/>
</dbReference>
<accession>A0A168KMV4</accession>
<dbReference type="InterPro" id="IPR004242">
    <property type="entry name" value="Transposase_21"/>
</dbReference>
<dbReference type="OMA" id="MACHICQ"/>
<proteinExistence type="predicted"/>
<dbReference type="OrthoDB" id="2289822at2759"/>
<evidence type="ECO:0000313" key="1">
    <source>
        <dbReference type="EMBL" id="SAL95001.1"/>
    </source>
</evidence>
<dbReference type="Pfam" id="PF02992">
    <property type="entry name" value="Transposase_21"/>
    <property type="match status" value="1"/>
</dbReference>
<evidence type="ECO:0000313" key="2">
    <source>
        <dbReference type="Proteomes" id="UP000078561"/>
    </source>
</evidence>
<dbReference type="STRING" id="4829.A0A168KMV4"/>
<sequence length="882" mass="98767">MGKTNLTPNSCGGCRQLFKTRRGLANHAASCPGNVLAMAKVRQAITQQQATGDNDLADCGSPMDMDWDFTMEDDNMIASENVEDDAGFLFDGVSTANDATDAFDVNSLDAFTETQDAADPMAPEIHIHNNESLSSPMTMAIGLYEVLKKTKISRSQIDEVLEYVNVNIIEAIDPDAPTLPSQYLIKQAVDKRAKLDFTRYDACENGCALYTDDTNNNDDPSEALCEHCKAPRYRSHSLAPVSYVDILSIRSVISAKLLNDKTRQQLMYRHERVNTSGNLIDIFDGAAYKDLVDCGEFQSRYDVAIGLSIDGFSPLDRSGFQATMVNMVIFNIDPMQRYKLENMIQLMIIPGRHKPKVLDSFLQPIFTELLQLAKAGMEVKLNDGETIKAKVYLLMFGGDIPAVADLIHHSGHMSYHGCRICELGLQRSMISYYPGFKGPSFFGLDEMHLFGQNLAKRIRDYFVPATSTLSVRPHSDRNQNKYPFQIQGITLSQVGLSMVSSRPDIPLAHFDGNWGNPVERANARAVDWLDFLLYVLPTLLIPALVNKTAKKVLNNLVMACHICQQWEIRPEDVNFVRKATTDFQVFLDQQARDGYISRQVQVINVHYLGHISYIIKCLGPLRATSCRPLERTIGHYKKKNLSLSKPGISLQKHLRSEAAWNMEKALEAIDNDNTSNECATFLGNGTSMVPSSVTINDLTKALRAHCRRQGLAACTIGLTEIKFFKQMKRGGKPFRSLFYQSNALPVCVPSGNDTVMILTSKERKECFFGSVYFYFKVLIDGVEKNMVALRILRDVIQDKKTLRGSLHDQHTDGRLYPVWKHDGGSYSMVVAVDVEQVVDAVAMLSDPSDTSLKHLIPATNLIWKFKVLNLQQINAWHLYTSL</sequence>
<dbReference type="EMBL" id="LT550104">
    <property type="protein sequence ID" value="SAL95001.1"/>
    <property type="molecule type" value="Genomic_DNA"/>
</dbReference>